<protein>
    <submittedName>
        <fullName evidence="2">Uncharacterized protein</fullName>
    </submittedName>
</protein>
<evidence type="ECO:0000313" key="2">
    <source>
        <dbReference type="EMBL" id="KAK3276617.1"/>
    </source>
</evidence>
<comment type="caution">
    <text evidence="2">The sequence shown here is derived from an EMBL/GenBank/DDBJ whole genome shotgun (WGS) entry which is preliminary data.</text>
</comment>
<name>A0AAE0L996_9CHLO</name>
<organism evidence="2 3">
    <name type="scientific">Cymbomonas tetramitiformis</name>
    <dbReference type="NCBI Taxonomy" id="36881"/>
    <lineage>
        <taxon>Eukaryota</taxon>
        <taxon>Viridiplantae</taxon>
        <taxon>Chlorophyta</taxon>
        <taxon>Pyramimonadophyceae</taxon>
        <taxon>Pyramimonadales</taxon>
        <taxon>Pyramimonadaceae</taxon>
        <taxon>Cymbomonas</taxon>
    </lineage>
</organism>
<dbReference type="Proteomes" id="UP001190700">
    <property type="component" value="Unassembled WGS sequence"/>
</dbReference>
<sequence>MFWGNALLLFVCPFLSEASSHVFANQTSSHDDSPLVKHARCQQTPWDEKSFRSVGKLERMMGGDLEDPAVMAQVVRTRSFNCEIIILATNEGGTLMSANSVFNFRRVGIEHYILI</sequence>
<keyword evidence="3" id="KW-1185">Reference proteome</keyword>
<feature type="chain" id="PRO_5042280505" evidence="1">
    <location>
        <begin position="19"/>
        <end position="115"/>
    </location>
</feature>
<feature type="non-terminal residue" evidence="2">
    <location>
        <position position="115"/>
    </location>
</feature>
<dbReference type="EMBL" id="LGRX02006465">
    <property type="protein sequence ID" value="KAK3276617.1"/>
    <property type="molecule type" value="Genomic_DNA"/>
</dbReference>
<accession>A0AAE0L996</accession>
<proteinExistence type="predicted"/>
<evidence type="ECO:0000313" key="3">
    <source>
        <dbReference type="Proteomes" id="UP001190700"/>
    </source>
</evidence>
<gene>
    <name evidence="2" type="ORF">CYMTET_15323</name>
</gene>
<feature type="signal peptide" evidence="1">
    <location>
        <begin position="1"/>
        <end position="18"/>
    </location>
</feature>
<dbReference type="AlphaFoldDB" id="A0AAE0L996"/>
<evidence type="ECO:0000256" key="1">
    <source>
        <dbReference type="SAM" id="SignalP"/>
    </source>
</evidence>
<keyword evidence="1" id="KW-0732">Signal</keyword>
<reference evidence="2 3" key="1">
    <citation type="journal article" date="2015" name="Genome Biol. Evol.">
        <title>Comparative Genomics of a Bacterivorous Green Alga Reveals Evolutionary Causalities and Consequences of Phago-Mixotrophic Mode of Nutrition.</title>
        <authorList>
            <person name="Burns J.A."/>
            <person name="Paasch A."/>
            <person name="Narechania A."/>
            <person name="Kim E."/>
        </authorList>
    </citation>
    <scope>NUCLEOTIDE SEQUENCE [LARGE SCALE GENOMIC DNA]</scope>
    <source>
        <strain evidence="2 3">PLY_AMNH</strain>
    </source>
</reference>